<dbReference type="PANTHER" id="PTHR24220">
    <property type="entry name" value="IMPORT ATP-BINDING PROTEIN"/>
    <property type="match status" value="1"/>
</dbReference>
<dbReference type="GO" id="GO:0005524">
    <property type="term" value="F:ATP binding"/>
    <property type="evidence" value="ECO:0007669"/>
    <property type="project" value="UniProtKB-KW"/>
</dbReference>
<sequence>MALRGCLSEYDATVATGFTVTAGYPGETLCNNNPVFYLNHGHDRHMVIKTENLRWQWPDQSTTLAFPDIRLPSGDHLFIRGPSGSGKSTLLSLLSGLNRPLEGGLEVHGQDLARLSGGDRDRLRADRTGVIFQQFNLVPYLNALDNVTLPCRLSAIRHRKAGQPQQTARTLLQALDLPADCLTRKPSTLSIGQQQRVAAARALIGAPPLILADEPTSALDTDNRDRFVRLLLDQAAANGSSVVFVSHDPALAEHFTQHLELSSGQESRP</sequence>
<proteinExistence type="predicted"/>
<dbReference type="EMBL" id="BMXV01000004">
    <property type="protein sequence ID" value="GGY73799.1"/>
    <property type="molecule type" value="Genomic_DNA"/>
</dbReference>
<accession>A0ABQ3B0T9</accession>
<dbReference type="InterPro" id="IPR015854">
    <property type="entry name" value="ABC_transpr_LolD-like"/>
</dbReference>
<evidence type="ECO:0000256" key="2">
    <source>
        <dbReference type="ARBA" id="ARBA00022840"/>
    </source>
</evidence>
<dbReference type="Proteomes" id="UP000601597">
    <property type="component" value="Unassembled WGS sequence"/>
</dbReference>
<reference evidence="5" key="1">
    <citation type="journal article" date="2019" name="Int. J. Syst. Evol. Microbiol.">
        <title>The Global Catalogue of Microorganisms (GCM) 10K type strain sequencing project: providing services to taxonomists for standard genome sequencing and annotation.</title>
        <authorList>
            <consortium name="The Broad Institute Genomics Platform"/>
            <consortium name="The Broad Institute Genome Sequencing Center for Infectious Disease"/>
            <person name="Wu L."/>
            <person name="Ma J."/>
        </authorList>
    </citation>
    <scope>NUCLEOTIDE SEQUENCE [LARGE SCALE GENOMIC DNA]</scope>
    <source>
        <strain evidence="5">KCTC 22280</strain>
    </source>
</reference>
<name>A0ABQ3B0T9_9GAMM</name>
<dbReference type="InterPro" id="IPR027417">
    <property type="entry name" value="P-loop_NTPase"/>
</dbReference>
<organism evidence="4 5">
    <name type="scientific">Marinobacter zhanjiangensis</name>
    <dbReference type="NCBI Taxonomy" id="578215"/>
    <lineage>
        <taxon>Bacteria</taxon>
        <taxon>Pseudomonadati</taxon>
        <taxon>Pseudomonadota</taxon>
        <taxon>Gammaproteobacteria</taxon>
        <taxon>Pseudomonadales</taxon>
        <taxon>Marinobacteraceae</taxon>
        <taxon>Marinobacter</taxon>
    </lineage>
</organism>
<gene>
    <name evidence="4" type="ORF">GCM10007071_21390</name>
</gene>
<dbReference type="PROSITE" id="PS50893">
    <property type="entry name" value="ABC_TRANSPORTER_2"/>
    <property type="match status" value="1"/>
</dbReference>
<comment type="caution">
    <text evidence="4">The sequence shown here is derived from an EMBL/GenBank/DDBJ whole genome shotgun (WGS) entry which is preliminary data.</text>
</comment>
<evidence type="ECO:0000259" key="3">
    <source>
        <dbReference type="PROSITE" id="PS50893"/>
    </source>
</evidence>
<dbReference type="SMART" id="SM00382">
    <property type="entry name" value="AAA"/>
    <property type="match status" value="1"/>
</dbReference>
<evidence type="ECO:0000313" key="5">
    <source>
        <dbReference type="Proteomes" id="UP000601597"/>
    </source>
</evidence>
<dbReference type="InterPro" id="IPR003439">
    <property type="entry name" value="ABC_transporter-like_ATP-bd"/>
</dbReference>
<keyword evidence="2 4" id="KW-0067">ATP-binding</keyword>
<feature type="domain" description="ABC transporter" evidence="3">
    <location>
        <begin position="48"/>
        <end position="269"/>
    </location>
</feature>
<evidence type="ECO:0000256" key="1">
    <source>
        <dbReference type="ARBA" id="ARBA00022741"/>
    </source>
</evidence>
<keyword evidence="1" id="KW-0547">Nucleotide-binding</keyword>
<dbReference type="Gene3D" id="3.40.50.300">
    <property type="entry name" value="P-loop containing nucleotide triphosphate hydrolases"/>
    <property type="match status" value="1"/>
</dbReference>
<dbReference type="InterPro" id="IPR003593">
    <property type="entry name" value="AAA+_ATPase"/>
</dbReference>
<protein>
    <submittedName>
        <fullName evidence="4">Methionine ABC transporter ATP-binding protein</fullName>
    </submittedName>
</protein>
<dbReference type="SUPFAM" id="SSF52540">
    <property type="entry name" value="P-loop containing nucleoside triphosphate hydrolases"/>
    <property type="match status" value="1"/>
</dbReference>
<evidence type="ECO:0000313" key="4">
    <source>
        <dbReference type="EMBL" id="GGY73799.1"/>
    </source>
</evidence>
<keyword evidence="5" id="KW-1185">Reference proteome</keyword>
<dbReference type="Pfam" id="PF00005">
    <property type="entry name" value="ABC_tran"/>
    <property type="match status" value="1"/>
</dbReference>
<dbReference type="PANTHER" id="PTHR24220:SF611">
    <property type="entry name" value="ATP-BINDING COMPONENT OF ABC TRANSPORTER-RELATED"/>
    <property type="match status" value="1"/>
</dbReference>